<reference evidence="4 5" key="1">
    <citation type="submission" date="2016-10" db="EMBL/GenBank/DDBJ databases">
        <authorList>
            <person name="de Groot N.N."/>
        </authorList>
    </citation>
    <scope>NUCLEOTIDE SEQUENCE [LARGE SCALE GENOMIC DNA]</scope>
    <source>
        <strain evidence="4 5">ATCC 43154</strain>
    </source>
</reference>
<accession>A0A1I4TG45</accession>
<organism evidence="4 5">
    <name type="scientific">Rugamonas rubra</name>
    <dbReference type="NCBI Taxonomy" id="758825"/>
    <lineage>
        <taxon>Bacteria</taxon>
        <taxon>Pseudomonadati</taxon>
        <taxon>Pseudomonadota</taxon>
        <taxon>Betaproteobacteria</taxon>
        <taxon>Burkholderiales</taxon>
        <taxon>Oxalobacteraceae</taxon>
        <taxon>Telluria group</taxon>
        <taxon>Rugamonas</taxon>
    </lineage>
</organism>
<evidence type="ECO:0000313" key="5">
    <source>
        <dbReference type="Proteomes" id="UP000199470"/>
    </source>
</evidence>
<dbReference type="InterPro" id="IPR050955">
    <property type="entry name" value="Plant_Biomass_Hydrol_Est"/>
</dbReference>
<dbReference type="EMBL" id="FOTW01000031">
    <property type="protein sequence ID" value="SFM75527.1"/>
    <property type="molecule type" value="Genomic_DNA"/>
</dbReference>
<dbReference type="PANTHER" id="PTHR43037:SF5">
    <property type="entry name" value="FERULOYL ESTERASE"/>
    <property type="match status" value="1"/>
</dbReference>
<protein>
    <recommendedName>
        <fullName evidence="6">Esterase PHB depolymerase</fullName>
    </recommendedName>
</protein>
<proteinExistence type="predicted"/>
<name>A0A1I4TG45_9BURK</name>
<keyword evidence="2" id="KW-0378">Hydrolase</keyword>
<dbReference type="Gene3D" id="3.40.50.1820">
    <property type="entry name" value="alpha/beta hydrolase"/>
    <property type="match status" value="2"/>
</dbReference>
<sequence length="362" mass="38048">MSKRKNTVLSTMLGAIGALLLSAVPVGASAAGAPALLSYGAVKPTVAGISSGGFMAVQMSIAYSQTFTGAAVFAGGPYYCAVANVDVATTTCMQNNPAINHTGLNVLETDTTLWASSGWIDPTSNLAQQKIYLYSGTNDTVVVQPVVNWLQTYYQHYTSAGNIAYNNKSAAEHSWVTWKAATGGTWSGSGPNTVVNACTFKGSPFINNCGNDPEHDMIKQMYGSVVGRAATASGTMVPFDQTAFVPFGAASAYSVDNTGYVYVPTYCAANAGCKVVVALHGCLQGYGVIGNGFINNSGLNEYADTNKLLIVYPQLIVSSAVPFNPQGCWDFWGYTGPQYPLQSGVQPAMIKAMVDRVMGAHY</sequence>
<feature type="signal peptide" evidence="3">
    <location>
        <begin position="1"/>
        <end position="30"/>
    </location>
</feature>
<dbReference type="GO" id="GO:0016787">
    <property type="term" value="F:hydrolase activity"/>
    <property type="evidence" value="ECO:0007669"/>
    <property type="project" value="UniProtKB-KW"/>
</dbReference>
<evidence type="ECO:0000313" key="4">
    <source>
        <dbReference type="EMBL" id="SFM75527.1"/>
    </source>
</evidence>
<dbReference type="Proteomes" id="UP000199470">
    <property type="component" value="Unassembled WGS sequence"/>
</dbReference>
<evidence type="ECO:0000256" key="2">
    <source>
        <dbReference type="ARBA" id="ARBA00022801"/>
    </source>
</evidence>
<dbReference type="PANTHER" id="PTHR43037">
    <property type="entry name" value="UNNAMED PRODUCT-RELATED"/>
    <property type="match status" value="1"/>
</dbReference>
<dbReference type="RefSeq" id="WP_139236756.1">
    <property type="nucleotide sequence ID" value="NZ_FOTW01000031.1"/>
</dbReference>
<keyword evidence="5" id="KW-1185">Reference proteome</keyword>
<dbReference type="SUPFAM" id="SSF53474">
    <property type="entry name" value="alpha/beta-Hydrolases"/>
    <property type="match status" value="1"/>
</dbReference>
<feature type="chain" id="PRO_5011676376" description="Esterase PHB depolymerase" evidence="3">
    <location>
        <begin position="31"/>
        <end position="362"/>
    </location>
</feature>
<dbReference type="AlphaFoldDB" id="A0A1I4TG45"/>
<evidence type="ECO:0000256" key="3">
    <source>
        <dbReference type="SAM" id="SignalP"/>
    </source>
</evidence>
<evidence type="ECO:0008006" key="6">
    <source>
        <dbReference type="Google" id="ProtNLM"/>
    </source>
</evidence>
<dbReference type="OrthoDB" id="505233at2"/>
<gene>
    <name evidence="4" type="ORF">SAMN02982985_05185</name>
</gene>
<keyword evidence="1 3" id="KW-0732">Signal</keyword>
<dbReference type="InterPro" id="IPR029058">
    <property type="entry name" value="AB_hydrolase_fold"/>
</dbReference>
<evidence type="ECO:0000256" key="1">
    <source>
        <dbReference type="ARBA" id="ARBA00022729"/>
    </source>
</evidence>
<dbReference type="STRING" id="758825.SAMN02982985_05185"/>